<dbReference type="Proteomes" id="UP000886520">
    <property type="component" value="Chromosome 13"/>
</dbReference>
<accession>A0A9D4UN98</accession>
<protein>
    <submittedName>
        <fullName evidence="1">Uncharacterized protein</fullName>
    </submittedName>
</protein>
<evidence type="ECO:0000313" key="1">
    <source>
        <dbReference type="EMBL" id="KAI5070940.1"/>
    </source>
</evidence>
<evidence type="ECO:0000313" key="2">
    <source>
        <dbReference type="Proteomes" id="UP000886520"/>
    </source>
</evidence>
<dbReference type="AlphaFoldDB" id="A0A9D4UN98"/>
<keyword evidence="2" id="KW-1185">Reference proteome</keyword>
<sequence>MLLGPRPLCMRETLYLANAVGISTDAAEMQAFEVAHVGRDGEGIVEANPHNLVRRGMGALEASEGEDFSSASCRG</sequence>
<gene>
    <name evidence="1" type="ORF">GOP47_0013191</name>
</gene>
<organism evidence="1 2">
    <name type="scientific">Adiantum capillus-veneris</name>
    <name type="common">Maidenhair fern</name>
    <dbReference type="NCBI Taxonomy" id="13818"/>
    <lineage>
        <taxon>Eukaryota</taxon>
        <taxon>Viridiplantae</taxon>
        <taxon>Streptophyta</taxon>
        <taxon>Embryophyta</taxon>
        <taxon>Tracheophyta</taxon>
        <taxon>Polypodiopsida</taxon>
        <taxon>Polypodiidae</taxon>
        <taxon>Polypodiales</taxon>
        <taxon>Pteridineae</taxon>
        <taxon>Pteridaceae</taxon>
        <taxon>Vittarioideae</taxon>
        <taxon>Adiantum</taxon>
    </lineage>
</organism>
<dbReference type="EMBL" id="JABFUD020000013">
    <property type="protein sequence ID" value="KAI5070940.1"/>
    <property type="molecule type" value="Genomic_DNA"/>
</dbReference>
<name>A0A9D4UN98_ADICA</name>
<proteinExistence type="predicted"/>
<comment type="caution">
    <text evidence="1">The sequence shown here is derived from an EMBL/GenBank/DDBJ whole genome shotgun (WGS) entry which is preliminary data.</text>
</comment>
<reference evidence="1" key="1">
    <citation type="submission" date="2021-01" db="EMBL/GenBank/DDBJ databases">
        <title>Adiantum capillus-veneris genome.</title>
        <authorList>
            <person name="Fang Y."/>
            <person name="Liao Q."/>
        </authorList>
    </citation>
    <scope>NUCLEOTIDE SEQUENCE</scope>
    <source>
        <strain evidence="1">H3</strain>
        <tissue evidence="1">Leaf</tissue>
    </source>
</reference>